<protein>
    <recommendedName>
        <fullName evidence="4">ADP-L-glycero-D-manno-heptose-6-epimerase</fullName>
        <ecNumber evidence="4">5.1.3.20</ecNumber>
    </recommendedName>
    <alternativeName>
        <fullName evidence="4">ADP-L-glycero-beta-D-manno-heptose-6-epimerase</fullName>
        <shortName evidence="4">ADP-glyceromanno-heptose 6-epimerase</shortName>
        <shortName evidence="4">ADP-hep 6-epimerase</shortName>
        <shortName evidence="4">AGME</shortName>
    </alternativeName>
</protein>
<dbReference type="EMBL" id="BAAFGK010000002">
    <property type="protein sequence ID" value="GAB0056229.1"/>
    <property type="molecule type" value="Genomic_DNA"/>
</dbReference>
<dbReference type="GO" id="GO:0008712">
    <property type="term" value="F:ADP-glyceromanno-heptose 6-epimerase activity"/>
    <property type="evidence" value="ECO:0007669"/>
    <property type="project" value="UniProtKB-EC"/>
</dbReference>
<comment type="cofactor">
    <cofactor evidence="4">
        <name>NADP(+)</name>
        <dbReference type="ChEBI" id="CHEBI:58349"/>
    </cofactor>
    <text evidence="4">Binds 1 NADP(+) per subunit.</text>
</comment>
<keyword evidence="7" id="KW-1185">Reference proteome</keyword>
<feature type="binding site" evidence="4">
    <location>
        <position position="169"/>
    </location>
    <ligand>
        <name>substrate</name>
    </ligand>
</feature>
<feature type="binding site" evidence="4">
    <location>
        <position position="38"/>
    </location>
    <ligand>
        <name>NADP(+)</name>
        <dbReference type="ChEBI" id="CHEBI:58349"/>
    </ligand>
</feature>
<feature type="binding site" evidence="4">
    <location>
        <position position="187"/>
    </location>
    <ligand>
        <name>substrate</name>
    </ligand>
</feature>
<feature type="binding site" evidence="4">
    <location>
        <position position="170"/>
    </location>
    <ligand>
        <name>NADP(+)</name>
        <dbReference type="ChEBI" id="CHEBI:58349"/>
    </ligand>
</feature>
<dbReference type="PANTHER" id="PTHR43103:SF3">
    <property type="entry name" value="ADP-L-GLYCERO-D-MANNO-HEPTOSE-6-EPIMERASE"/>
    <property type="match status" value="1"/>
</dbReference>
<evidence type="ECO:0000256" key="1">
    <source>
        <dbReference type="ARBA" id="ARBA00022857"/>
    </source>
</evidence>
<evidence type="ECO:0000313" key="7">
    <source>
        <dbReference type="Proteomes" id="UP001628193"/>
    </source>
</evidence>
<keyword evidence="1 4" id="KW-0521">NADP</keyword>
<organism evidence="6 7">
    <name type="scientific">Candidatus Magnetaquiglobus chichijimensis</name>
    <dbReference type="NCBI Taxonomy" id="3141448"/>
    <lineage>
        <taxon>Bacteria</taxon>
        <taxon>Pseudomonadati</taxon>
        <taxon>Pseudomonadota</taxon>
        <taxon>Magnetococcia</taxon>
        <taxon>Magnetococcales</taxon>
        <taxon>Candidatus Magnetaquicoccaceae</taxon>
        <taxon>Candidatus Magnetaquiglobus</taxon>
    </lineage>
</organism>
<evidence type="ECO:0000259" key="5">
    <source>
        <dbReference type="Pfam" id="PF01370"/>
    </source>
</evidence>
<comment type="caution">
    <text evidence="6">The sequence shown here is derived from an EMBL/GenBank/DDBJ whole genome shotgun (WGS) entry which is preliminary data.</text>
</comment>
<dbReference type="RefSeq" id="WP_420903946.1">
    <property type="nucleotide sequence ID" value="NZ_BAAFGK010000002.1"/>
</dbReference>
<dbReference type="PANTHER" id="PTHR43103">
    <property type="entry name" value="NUCLEOSIDE-DIPHOSPHATE-SUGAR EPIMERASE"/>
    <property type="match status" value="1"/>
</dbReference>
<dbReference type="CDD" id="cd05248">
    <property type="entry name" value="ADP_GME_SDR_e"/>
    <property type="match status" value="1"/>
</dbReference>
<feature type="domain" description="NAD-dependent epimerase/dehydratase" evidence="5">
    <location>
        <begin position="3"/>
        <end position="242"/>
    </location>
</feature>
<evidence type="ECO:0000313" key="6">
    <source>
        <dbReference type="EMBL" id="GAB0056229.1"/>
    </source>
</evidence>
<feature type="binding site" evidence="4">
    <location>
        <position position="93"/>
    </location>
    <ligand>
        <name>NADP(+)</name>
        <dbReference type="ChEBI" id="CHEBI:58349"/>
    </ligand>
</feature>
<feature type="binding site" evidence="4">
    <location>
        <position position="180"/>
    </location>
    <ligand>
        <name>substrate</name>
    </ligand>
</feature>
<feature type="binding site" evidence="4">
    <location>
        <position position="178"/>
    </location>
    <ligand>
        <name>NADP(+)</name>
        <dbReference type="ChEBI" id="CHEBI:58349"/>
    </ligand>
</feature>
<dbReference type="SUPFAM" id="SSF51735">
    <property type="entry name" value="NAD(P)-binding Rossmann-fold domains"/>
    <property type="match status" value="1"/>
</dbReference>
<dbReference type="Gene3D" id="3.40.50.720">
    <property type="entry name" value="NAD(P)-binding Rossmann-like Domain"/>
    <property type="match status" value="1"/>
</dbReference>
<comment type="caution">
    <text evidence="4">Lacks conserved residue(s) required for the propagation of feature annotation.</text>
</comment>
<feature type="active site" description="Proton acceptor" evidence="4">
    <location>
        <position position="178"/>
    </location>
</feature>
<reference evidence="6 7" key="1">
    <citation type="submission" date="2024-05" db="EMBL/GenBank/DDBJ databases">
        <authorList>
            <consortium name="Candidatus Magnetaquicoccaceae bacterium FCR-1 genome sequencing consortium"/>
            <person name="Shimoshige H."/>
            <person name="Shimamura S."/>
            <person name="Taoka A."/>
            <person name="Kobayashi H."/>
            <person name="Maekawa T."/>
        </authorList>
    </citation>
    <scope>NUCLEOTIDE SEQUENCE [LARGE SCALE GENOMIC DNA]</scope>
    <source>
        <strain evidence="6 7">FCR-1</strain>
    </source>
</reference>
<dbReference type="NCBIfam" id="TIGR02197">
    <property type="entry name" value="heptose_epim"/>
    <property type="match status" value="1"/>
</dbReference>
<comment type="pathway">
    <text evidence="4">Nucleotide-sugar biosynthesis; ADP-L-glycero-beta-D-manno-heptose biosynthesis; ADP-L-glycero-beta-D-manno-heptose from D-glycero-beta-D-manno-heptose 7-phosphate: step 4/4.</text>
</comment>
<keyword evidence="2 4" id="KW-0413">Isomerase</keyword>
<comment type="function">
    <text evidence="4">Catalyzes the interconversion between ADP-D-glycero-beta-D-manno-heptose and ADP-L-glycero-beta-D-manno-heptose via an epimerization at carbon 6 of the heptose.</text>
</comment>
<dbReference type="Proteomes" id="UP001628193">
    <property type="component" value="Unassembled WGS sequence"/>
</dbReference>
<proteinExistence type="inferred from homology"/>
<feature type="binding site" evidence="4">
    <location>
        <begin position="31"/>
        <end position="32"/>
    </location>
    <ligand>
        <name>NADP(+)</name>
        <dbReference type="ChEBI" id="CHEBI:58349"/>
    </ligand>
</feature>
<evidence type="ECO:0000256" key="2">
    <source>
        <dbReference type="ARBA" id="ARBA00023235"/>
    </source>
</evidence>
<dbReference type="Gene3D" id="3.90.25.10">
    <property type="entry name" value="UDP-galactose 4-epimerase, domain 1"/>
    <property type="match status" value="1"/>
</dbReference>
<feature type="binding site" evidence="4">
    <location>
        <begin position="76"/>
        <end position="80"/>
    </location>
    <ligand>
        <name>NADP(+)</name>
        <dbReference type="ChEBI" id="CHEBI:58349"/>
    </ligand>
</feature>
<gene>
    <name evidence="6" type="primary">hldD_1</name>
    <name evidence="4" type="synonym">hldD</name>
    <name evidence="6" type="ORF">SIID45300_00534</name>
</gene>
<comment type="subunit">
    <text evidence="4">Homopentamer.</text>
</comment>
<feature type="binding site" evidence="4">
    <location>
        <position position="278"/>
    </location>
    <ligand>
        <name>substrate</name>
    </ligand>
</feature>
<dbReference type="HAMAP" id="MF_01601">
    <property type="entry name" value="Heptose_epimerase"/>
    <property type="match status" value="1"/>
</dbReference>
<dbReference type="EC" id="5.1.3.20" evidence="4"/>
<feature type="binding site" evidence="4">
    <location>
        <position position="214"/>
    </location>
    <ligand>
        <name>substrate</name>
    </ligand>
</feature>
<dbReference type="InterPro" id="IPR036291">
    <property type="entry name" value="NAD(P)-bd_dom_sf"/>
</dbReference>
<keyword evidence="3 4" id="KW-0119">Carbohydrate metabolism</keyword>
<reference evidence="6 7" key="2">
    <citation type="submission" date="2024-09" db="EMBL/GenBank/DDBJ databases">
        <title>Draft genome sequence of Candidatus Magnetaquicoccaceae bacterium FCR-1.</title>
        <authorList>
            <person name="Shimoshige H."/>
            <person name="Shimamura S."/>
            <person name="Taoka A."/>
            <person name="Kobayashi H."/>
            <person name="Maekawa T."/>
        </authorList>
    </citation>
    <scope>NUCLEOTIDE SEQUENCE [LARGE SCALE GENOMIC DNA]</scope>
    <source>
        <strain evidence="6 7">FCR-1</strain>
    </source>
</reference>
<evidence type="ECO:0000256" key="4">
    <source>
        <dbReference type="HAMAP-Rule" id="MF_01601"/>
    </source>
</evidence>
<feature type="binding site" evidence="4">
    <location>
        <position position="144"/>
    </location>
    <ligand>
        <name>NADP(+)</name>
        <dbReference type="ChEBI" id="CHEBI:58349"/>
    </ligand>
</feature>
<feature type="binding site" evidence="4">
    <location>
        <begin position="10"/>
        <end position="11"/>
    </location>
    <ligand>
        <name>NADP(+)</name>
        <dbReference type="ChEBI" id="CHEBI:58349"/>
    </ligand>
</feature>
<comment type="similarity">
    <text evidence="4">Belongs to the NAD(P)-dependent epimerase/dehydratase family. HldD subfamily.</text>
</comment>
<dbReference type="Pfam" id="PF01370">
    <property type="entry name" value="Epimerase"/>
    <property type="match status" value="1"/>
</dbReference>
<dbReference type="InterPro" id="IPR001509">
    <property type="entry name" value="Epimerase_deHydtase"/>
</dbReference>
<accession>A0ABQ0C5Q5</accession>
<name>A0ABQ0C5Q5_9PROT</name>
<feature type="binding site" evidence="4">
    <location>
        <begin position="201"/>
        <end position="204"/>
    </location>
    <ligand>
        <name>substrate</name>
    </ligand>
</feature>
<feature type="active site" description="Proton acceptor" evidence="4">
    <location>
        <position position="140"/>
    </location>
</feature>
<comment type="catalytic activity">
    <reaction evidence="4">
        <text>ADP-D-glycero-beta-D-manno-heptose = ADP-L-glycero-beta-D-manno-heptose</text>
        <dbReference type="Rhea" id="RHEA:17577"/>
        <dbReference type="ChEBI" id="CHEBI:59967"/>
        <dbReference type="ChEBI" id="CHEBI:61506"/>
        <dbReference type="EC" id="5.1.3.20"/>
    </reaction>
</comment>
<evidence type="ECO:0000256" key="3">
    <source>
        <dbReference type="ARBA" id="ARBA00023277"/>
    </source>
</evidence>
<dbReference type="InterPro" id="IPR011912">
    <property type="entry name" value="Heptose_epim"/>
</dbReference>
<comment type="domain">
    <text evidence="4">Contains a large N-terminal NADP-binding domain, and a smaller C-terminal substrate-binding domain.</text>
</comment>
<sequence>MYIVTGGAGFIGANLVSTLNRRGDSNILVVDDLKQGDKFLNLRDLEIADYMDLHEFRDLLRSGRLRNTRIRAIFHQGACSDTMEYNGQYMMDNNYTYSKELFHFAQEQNVPFIYASSAATYGGSKVFIEHPDNEKPLNVYGYSKLLFDQYVQRHLPRCISAVAGLRYFNVYGPREDHKGRMASMIHQMYHQILDAGVVKLFTGSGGYGDGEQRRDFIHVEDVVKVNLFLADSGSVQGIFNVGTGKSRAFNDVARTLIERLGQGEIQYVPMPEVLKEKYQSFTEADISRLRAVGYDAPFHSLEEGIAAFVVARKQRDA</sequence>